<feature type="binding site" evidence="6">
    <location>
        <position position="974"/>
    </location>
    <ligand>
        <name>ATP</name>
        <dbReference type="ChEBI" id="CHEBI:30616"/>
    </ligand>
</feature>
<keyword evidence="3 8" id="KW-1133">Transmembrane helix</keyword>
<feature type="compositionally biased region" description="Polar residues" evidence="7">
    <location>
        <begin position="1478"/>
        <end position="1493"/>
    </location>
</feature>
<dbReference type="InterPro" id="IPR001828">
    <property type="entry name" value="ANF_lig-bd_rcpt"/>
</dbReference>
<evidence type="ECO:0000256" key="4">
    <source>
        <dbReference type="ARBA" id="ARBA00023136"/>
    </source>
</evidence>
<evidence type="ECO:0000256" key="8">
    <source>
        <dbReference type="SAM" id="Phobius"/>
    </source>
</evidence>
<dbReference type="EMBL" id="LUCH01003131">
    <property type="protein sequence ID" value="KAF5400505.1"/>
    <property type="molecule type" value="Genomic_DNA"/>
</dbReference>
<keyword evidence="4 8" id="KW-0472">Membrane</keyword>
<feature type="compositionally biased region" description="Pro residues" evidence="7">
    <location>
        <begin position="1795"/>
        <end position="1804"/>
    </location>
</feature>
<keyword evidence="6" id="KW-0067">ATP-binding</keyword>
<dbReference type="GO" id="GO:0004714">
    <property type="term" value="F:transmembrane receptor protein tyrosine kinase activity"/>
    <property type="evidence" value="ECO:0007669"/>
    <property type="project" value="UniProtKB-EC"/>
</dbReference>
<feature type="transmembrane region" description="Helical" evidence="8">
    <location>
        <begin position="889"/>
        <end position="911"/>
    </location>
</feature>
<dbReference type="SUPFAM" id="SSF53822">
    <property type="entry name" value="Periplasmic binding protein-like I"/>
    <property type="match status" value="1"/>
</dbReference>
<dbReference type="GO" id="GO:0043235">
    <property type="term" value="C:receptor complex"/>
    <property type="evidence" value="ECO:0007669"/>
    <property type="project" value="TreeGrafter"/>
</dbReference>
<comment type="caution">
    <text evidence="11">The sequence shown here is derived from an EMBL/GenBank/DDBJ whole genome shotgun (WGS) entry which is preliminary data.</text>
</comment>
<feature type="compositionally biased region" description="Basic and acidic residues" evidence="7">
    <location>
        <begin position="1749"/>
        <end position="1758"/>
    </location>
</feature>
<dbReference type="Gene3D" id="1.10.510.10">
    <property type="entry name" value="Transferase(Phosphotransferase) domain 1"/>
    <property type="match status" value="1"/>
</dbReference>
<reference evidence="11" key="1">
    <citation type="submission" date="2019-05" db="EMBL/GenBank/DDBJ databases">
        <title>Annotation for the trematode Paragonimus heterotremus.</title>
        <authorList>
            <person name="Choi Y.-J."/>
        </authorList>
    </citation>
    <scope>NUCLEOTIDE SEQUENCE</scope>
    <source>
        <strain evidence="11">LC</strain>
    </source>
</reference>
<dbReference type="Proteomes" id="UP000748531">
    <property type="component" value="Unassembled WGS sequence"/>
</dbReference>
<dbReference type="OrthoDB" id="73209at2759"/>
<feature type="region of interest" description="Disordered" evidence="7">
    <location>
        <begin position="1738"/>
        <end position="1758"/>
    </location>
</feature>
<name>A0A8J4SZC4_9TREM</name>
<feature type="region of interest" description="Disordered" evidence="7">
    <location>
        <begin position="1363"/>
        <end position="1388"/>
    </location>
</feature>
<dbReference type="PROSITE" id="PS00107">
    <property type="entry name" value="PROTEIN_KINASE_ATP"/>
    <property type="match status" value="1"/>
</dbReference>
<feature type="region of interest" description="Disordered" evidence="7">
    <location>
        <begin position="1786"/>
        <end position="1816"/>
    </location>
</feature>
<accession>A0A8J4SZC4</accession>
<dbReference type="Pfam" id="PF07714">
    <property type="entry name" value="PK_Tyr_Ser-Thr"/>
    <property type="match status" value="1"/>
</dbReference>
<sequence length="1826" mass="203679">MAFVSMSFDYACYILLLVTYAASHEAEFNLNMRRCLRTEETPSWNRTFHFDNHGLNLTLEVTGKPSHWILNYIFGILAHEKLGYQNITFVEHTWDEPTNSFHRLECGDSRCTQLPQVHVNLEVWLPLGSSASFWSPSSKVTDHGPLGPMSRWALLTSHDFIHRLRSANVSRLESLCCSHTQRFFQDRQGYSRATFTTPSSCNLPSGCNASCHRDHLLSFLTQSGAHSTENASKTDPVNAMLINWYPNGIGCMSSTLAAVPFTACDSVVVNANWSGSCVPHRWLPPQTGSPQENCVYESHQAVKLTWAKLKTSLPLVYQLVDQMRLSQADFDELVDAAYSSSAFASEAERRSHYYNVSCNWVRRYPNRWKAWTKGWKEKQNLTIAGLFTLYGKWVIPNLHTVAMQAIQHVNQAPNYFANTEYALTLDVRNLTCVQDIVVKDYFDLLMSTSDSKLVGVIAALCSDSIEPVVEVANYQRQLVVSPTVESARIVKKRDFPYFFRTVPSMLTANLALVRLFLNWSWHRIAVFRKDDHFLDPRLYQVNGIEVIIDAEMKDHQLTYEFVQRHLKEMVDSNSRIFIIEHFAQGTALVLCAAYHLGLHFDAGYVWFINPWLSEGWWKPSDVRPSECSYEEMANITSWTFTITHQLGMAPVWHSYMRMYEHSLTQNRDVRLHSRSSDSVSFDLFPEALPYAGTDYTIYTYESVIVLALALVNLLRAYPSAISIFDSPEIAEAYRQLVSNTDIVYTDFLKPQLLNMEPFFSGEFVEFLSSAHLYGTHRTKGSHPSRLRFNELNERVADFWLLKQHQVNKTSPIVMLYFNEDVPNAPSRLSGDASIPSVSDFNQLIRDRWFDSVYWGKSGKIPGDGSETGENCTFSWLSDLFRVNCSTATVIFSIIMVLLVAMPIFVLFIVYYRRKLKEAERRIRQPYEELCAELQDIDIPCSDVVFSRPVGQGAFGMVFGGEAKHKGRWEAVAVKVIGGKATYEGKRDFLAEAKLMRELDHKNVVRLIGICLKPRENHLYLIMEVMLNSDMKTYLLSRRPLAQQDPDHVDVRPSTLTQMTIDIAEGLAYLHSKDLVHRDIACRNCLVSSDRVVKIGDFGLARKLNNTGNEGYYRFTRNCQLPVRWMSPEAVQLGVFSPQSDIWSYGIVLYEIITFGVLPYGRLGEVEVVERVKQINFSILDFLPPAAVNTIVAGLINQCCQHQWQHRPEKMEVVIQQLREHPDCVRPFLTDEPPKLNRAIDALPFQPGAGACMMSENALTPDGPNPSANNPTSNAVAVTDTVSNNHSSAVYGVGPARGFHSTTGSLAGTGRSPLVYYSADSFTDAATALAARRPLASESTAFPSGRRRHKTADGAVSNTKNAYLCRGTSSSSGHTGHDSEVSFEDPKGPASDITQEFLHGWCAIGDAAPVVGDCVLNSHRNVLNVSRRYRSEHGKRINDQLSSRRHWMCKPGHEVTEFTPMLPTRPTGNTGPLPLDKSAGSTPLNLHESVTNDSAAPESDGHHATQNRLALDKHLNGILSTTIRSLSTGYISSCPSCTDANVALAKSAPDGNPSLYVGINRGKQNVSDVLFHSELSDHHVSQHTHTRFGVTRTGRHCTTAHGLSAGAPNQSSMLTTRSVVDNASCLLRSVLRMFTRGNKTRALSYPDTGLRCTKSSMSCRALGVTPITDLPTGPLHNHAESGHMSTSCPPLLMAQLSTVGQRLANVNPYSDPMTLNRDMCLPPVPQRFFPITEAVVSQPVATPSDTTDCSTRDLRGGELSRSPHELVPLLAMNPSIHSLQSKSGATLFSLSSSSPSPTPAPPSSTPPASSTNGLFSNGDHHQSFYLV</sequence>
<feature type="compositionally biased region" description="Polar residues" evidence="7">
    <location>
        <begin position="1738"/>
        <end position="1748"/>
    </location>
</feature>
<feature type="compositionally biased region" description="Basic and acidic residues" evidence="7">
    <location>
        <begin position="1374"/>
        <end position="1386"/>
    </location>
</feature>
<gene>
    <name evidence="11" type="ORF">PHET_06230</name>
</gene>
<dbReference type="PROSITE" id="PS00109">
    <property type="entry name" value="PROTEIN_KINASE_TYR"/>
    <property type="match status" value="1"/>
</dbReference>
<dbReference type="PANTHER" id="PTHR24416">
    <property type="entry name" value="TYROSINE-PROTEIN KINASE RECEPTOR"/>
    <property type="match status" value="1"/>
</dbReference>
<evidence type="ECO:0000256" key="1">
    <source>
        <dbReference type="ARBA" id="ARBA00004167"/>
    </source>
</evidence>
<dbReference type="InterPro" id="IPR011009">
    <property type="entry name" value="Kinase-like_dom_sf"/>
</dbReference>
<organism evidence="11 12">
    <name type="scientific">Paragonimus heterotremus</name>
    <dbReference type="NCBI Taxonomy" id="100268"/>
    <lineage>
        <taxon>Eukaryota</taxon>
        <taxon>Metazoa</taxon>
        <taxon>Spiralia</taxon>
        <taxon>Lophotrochozoa</taxon>
        <taxon>Platyhelminthes</taxon>
        <taxon>Trematoda</taxon>
        <taxon>Digenea</taxon>
        <taxon>Plagiorchiida</taxon>
        <taxon>Troglotremata</taxon>
        <taxon>Troglotrematidae</taxon>
        <taxon>Paragonimus</taxon>
    </lineage>
</organism>
<keyword evidence="2 8" id="KW-0812">Transmembrane</keyword>
<dbReference type="InterPro" id="IPR001245">
    <property type="entry name" value="Ser-Thr/Tyr_kinase_cat_dom"/>
</dbReference>
<evidence type="ECO:0000259" key="10">
    <source>
        <dbReference type="PROSITE" id="PS50011"/>
    </source>
</evidence>
<dbReference type="GO" id="GO:0007169">
    <property type="term" value="P:cell surface receptor protein tyrosine kinase signaling pathway"/>
    <property type="evidence" value="ECO:0007669"/>
    <property type="project" value="TreeGrafter"/>
</dbReference>
<dbReference type="InterPro" id="IPR017441">
    <property type="entry name" value="Protein_kinase_ATP_BS"/>
</dbReference>
<dbReference type="SMART" id="SM00219">
    <property type="entry name" value="TyrKc"/>
    <property type="match status" value="1"/>
</dbReference>
<dbReference type="GO" id="GO:0005524">
    <property type="term" value="F:ATP binding"/>
    <property type="evidence" value="ECO:0007669"/>
    <property type="project" value="UniProtKB-UniRule"/>
</dbReference>
<dbReference type="InterPro" id="IPR008266">
    <property type="entry name" value="Tyr_kinase_AS"/>
</dbReference>
<evidence type="ECO:0000313" key="11">
    <source>
        <dbReference type="EMBL" id="KAF5400505.1"/>
    </source>
</evidence>
<dbReference type="PANTHER" id="PTHR24416:SF489">
    <property type="entry name" value="PROTEIN KINASE DOMAIN-CONTAINING PROTEIN"/>
    <property type="match status" value="1"/>
</dbReference>
<feature type="signal peptide" evidence="9">
    <location>
        <begin position="1"/>
        <end position="23"/>
    </location>
</feature>
<dbReference type="InterPro" id="IPR050122">
    <property type="entry name" value="RTK"/>
</dbReference>
<dbReference type="GO" id="GO:0005886">
    <property type="term" value="C:plasma membrane"/>
    <property type="evidence" value="ECO:0007669"/>
    <property type="project" value="TreeGrafter"/>
</dbReference>
<comment type="catalytic activity">
    <reaction evidence="5">
        <text>L-tyrosyl-[protein] + ATP = O-phospho-L-tyrosyl-[protein] + ADP + H(+)</text>
        <dbReference type="Rhea" id="RHEA:10596"/>
        <dbReference type="Rhea" id="RHEA-COMP:10136"/>
        <dbReference type="Rhea" id="RHEA-COMP:20101"/>
        <dbReference type="ChEBI" id="CHEBI:15378"/>
        <dbReference type="ChEBI" id="CHEBI:30616"/>
        <dbReference type="ChEBI" id="CHEBI:46858"/>
        <dbReference type="ChEBI" id="CHEBI:61978"/>
        <dbReference type="ChEBI" id="CHEBI:456216"/>
        <dbReference type="EC" id="2.7.10.1"/>
    </reaction>
</comment>
<evidence type="ECO:0000256" key="3">
    <source>
        <dbReference type="ARBA" id="ARBA00022989"/>
    </source>
</evidence>
<dbReference type="CDD" id="cd00192">
    <property type="entry name" value="PTKc"/>
    <property type="match status" value="1"/>
</dbReference>
<protein>
    <recommendedName>
        <fullName evidence="10">Protein kinase domain-containing protein</fullName>
    </recommendedName>
</protein>
<keyword evidence="6" id="KW-0547">Nucleotide-binding</keyword>
<evidence type="ECO:0000313" key="12">
    <source>
        <dbReference type="Proteomes" id="UP000748531"/>
    </source>
</evidence>
<evidence type="ECO:0000256" key="9">
    <source>
        <dbReference type="SAM" id="SignalP"/>
    </source>
</evidence>
<feature type="domain" description="Protein kinase" evidence="10">
    <location>
        <begin position="943"/>
        <end position="1228"/>
    </location>
</feature>
<dbReference type="Pfam" id="PF01094">
    <property type="entry name" value="ANF_receptor"/>
    <property type="match status" value="1"/>
</dbReference>
<dbReference type="InterPro" id="IPR000719">
    <property type="entry name" value="Prot_kinase_dom"/>
</dbReference>
<comment type="subcellular location">
    <subcellularLocation>
        <location evidence="1">Membrane</location>
        <topology evidence="1">Single-pass membrane protein</topology>
    </subcellularLocation>
</comment>
<dbReference type="Gene3D" id="3.40.50.2300">
    <property type="match status" value="2"/>
</dbReference>
<dbReference type="PRINTS" id="PR00109">
    <property type="entry name" value="TYRKINASE"/>
</dbReference>
<keyword evidence="12" id="KW-1185">Reference proteome</keyword>
<proteinExistence type="predicted"/>
<dbReference type="InterPro" id="IPR028082">
    <property type="entry name" value="Peripla_BP_I"/>
</dbReference>
<evidence type="ECO:0000256" key="2">
    <source>
        <dbReference type="ARBA" id="ARBA00022692"/>
    </source>
</evidence>
<feature type="region of interest" description="Disordered" evidence="7">
    <location>
        <begin position="1457"/>
        <end position="1504"/>
    </location>
</feature>
<evidence type="ECO:0000256" key="6">
    <source>
        <dbReference type="PROSITE-ProRule" id="PRU10141"/>
    </source>
</evidence>
<dbReference type="InterPro" id="IPR020635">
    <property type="entry name" value="Tyr_kinase_cat_dom"/>
</dbReference>
<keyword evidence="9" id="KW-0732">Signal</keyword>
<dbReference type="SUPFAM" id="SSF56112">
    <property type="entry name" value="Protein kinase-like (PK-like)"/>
    <property type="match status" value="1"/>
</dbReference>
<feature type="chain" id="PRO_5035240849" description="Protein kinase domain-containing protein" evidence="9">
    <location>
        <begin position="24"/>
        <end position="1826"/>
    </location>
</feature>
<evidence type="ECO:0000256" key="5">
    <source>
        <dbReference type="ARBA" id="ARBA00051243"/>
    </source>
</evidence>
<dbReference type="PROSITE" id="PS50011">
    <property type="entry name" value="PROTEIN_KINASE_DOM"/>
    <property type="match status" value="1"/>
</dbReference>
<evidence type="ECO:0000256" key="7">
    <source>
        <dbReference type="SAM" id="MobiDB-lite"/>
    </source>
</evidence>